<name>A0ACD3A3P0_9AGAR</name>
<accession>A0ACD3A3P0</accession>
<proteinExistence type="predicted"/>
<protein>
    <submittedName>
        <fullName evidence="1">Uncharacterized protein</fullName>
    </submittedName>
</protein>
<dbReference type="Proteomes" id="UP000308600">
    <property type="component" value="Unassembled WGS sequence"/>
</dbReference>
<keyword evidence="2" id="KW-1185">Reference proteome</keyword>
<gene>
    <name evidence="1" type="ORF">BDN72DRAFT_965664</name>
</gene>
<reference evidence="1 2" key="1">
    <citation type="journal article" date="2019" name="Nat. Ecol. Evol.">
        <title>Megaphylogeny resolves global patterns of mushroom evolution.</title>
        <authorList>
            <person name="Varga T."/>
            <person name="Krizsan K."/>
            <person name="Foldi C."/>
            <person name="Dima B."/>
            <person name="Sanchez-Garcia M."/>
            <person name="Sanchez-Ramirez S."/>
            <person name="Szollosi G.J."/>
            <person name="Szarkandi J.G."/>
            <person name="Papp V."/>
            <person name="Albert L."/>
            <person name="Andreopoulos W."/>
            <person name="Angelini C."/>
            <person name="Antonin V."/>
            <person name="Barry K.W."/>
            <person name="Bougher N.L."/>
            <person name="Buchanan P."/>
            <person name="Buyck B."/>
            <person name="Bense V."/>
            <person name="Catcheside P."/>
            <person name="Chovatia M."/>
            <person name="Cooper J."/>
            <person name="Damon W."/>
            <person name="Desjardin D."/>
            <person name="Finy P."/>
            <person name="Geml J."/>
            <person name="Haridas S."/>
            <person name="Hughes K."/>
            <person name="Justo A."/>
            <person name="Karasinski D."/>
            <person name="Kautmanova I."/>
            <person name="Kiss B."/>
            <person name="Kocsube S."/>
            <person name="Kotiranta H."/>
            <person name="LaButti K.M."/>
            <person name="Lechner B.E."/>
            <person name="Liimatainen K."/>
            <person name="Lipzen A."/>
            <person name="Lukacs Z."/>
            <person name="Mihaltcheva S."/>
            <person name="Morgado L.N."/>
            <person name="Niskanen T."/>
            <person name="Noordeloos M.E."/>
            <person name="Ohm R.A."/>
            <person name="Ortiz-Santana B."/>
            <person name="Ovrebo C."/>
            <person name="Racz N."/>
            <person name="Riley R."/>
            <person name="Savchenko A."/>
            <person name="Shiryaev A."/>
            <person name="Soop K."/>
            <person name="Spirin V."/>
            <person name="Szebenyi C."/>
            <person name="Tomsovsky M."/>
            <person name="Tulloss R.E."/>
            <person name="Uehling J."/>
            <person name="Grigoriev I.V."/>
            <person name="Vagvolgyi C."/>
            <person name="Papp T."/>
            <person name="Martin F.M."/>
            <person name="Miettinen O."/>
            <person name="Hibbett D.S."/>
            <person name="Nagy L.G."/>
        </authorList>
    </citation>
    <scope>NUCLEOTIDE SEQUENCE [LARGE SCALE GENOMIC DNA]</scope>
    <source>
        <strain evidence="1 2">NL-1719</strain>
    </source>
</reference>
<organism evidence="1 2">
    <name type="scientific">Pluteus cervinus</name>
    <dbReference type="NCBI Taxonomy" id="181527"/>
    <lineage>
        <taxon>Eukaryota</taxon>
        <taxon>Fungi</taxon>
        <taxon>Dikarya</taxon>
        <taxon>Basidiomycota</taxon>
        <taxon>Agaricomycotina</taxon>
        <taxon>Agaricomycetes</taxon>
        <taxon>Agaricomycetidae</taxon>
        <taxon>Agaricales</taxon>
        <taxon>Pluteineae</taxon>
        <taxon>Pluteaceae</taxon>
        <taxon>Pluteus</taxon>
    </lineage>
</organism>
<evidence type="ECO:0000313" key="2">
    <source>
        <dbReference type="Proteomes" id="UP000308600"/>
    </source>
</evidence>
<sequence>MECSMTAKDVQEILKFRRTPGYSPFRTRHLKISRSWKPMLPYWLPLIQPDQLRSLSIHDSQYSEFVMTSDWLSSPSSPMFLNLLSLTVDRVQIRDWKRLKHFLSRCPVIRIVQIRNVPADLGDITTEAISIPTLRALYASANVDLIIPFTNGTEILEHVHFGAATSYLTWHAVQVLQGNGQMIQSLCFAITDIDAGHDPIELLMSFPNLKTLELGFSNPKRKSEFINYVYDLLESPAGLLPSTLEHLAIKFSATDGLPWQETFRPLVLDHSWSINFPRLCYLEIDERNGLAFRYDHVRGRVLKEVQLWDDVVQYQLGS</sequence>
<dbReference type="EMBL" id="ML208768">
    <property type="protein sequence ID" value="TFK60488.1"/>
    <property type="molecule type" value="Genomic_DNA"/>
</dbReference>
<evidence type="ECO:0000313" key="1">
    <source>
        <dbReference type="EMBL" id="TFK60488.1"/>
    </source>
</evidence>